<keyword evidence="4" id="KW-1185">Reference proteome</keyword>
<reference evidence="3" key="1">
    <citation type="journal article" date="2020" name="Fungal Divers.">
        <title>Resolving the Mortierellaceae phylogeny through synthesis of multi-gene phylogenetics and phylogenomics.</title>
        <authorList>
            <person name="Vandepol N."/>
            <person name="Liber J."/>
            <person name="Desiro A."/>
            <person name="Na H."/>
            <person name="Kennedy M."/>
            <person name="Barry K."/>
            <person name="Grigoriev I.V."/>
            <person name="Miller A.N."/>
            <person name="O'Donnell K."/>
            <person name="Stajich J.E."/>
            <person name="Bonito G."/>
        </authorList>
    </citation>
    <scope>NUCLEOTIDE SEQUENCE</scope>
    <source>
        <strain evidence="3">NRRL 2591</strain>
    </source>
</reference>
<gene>
    <name evidence="3" type="ORF">EC957_006493</name>
</gene>
<keyword evidence="2" id="KW-0732">Signal</keyword>
<evidence type="ECO:0000256" key="2">
    <source>
        <dbReference type="SAM" id="SignalP"/>
    </source>
</evidence>
<feature type="signal peptide" evidence="2">
    <location>
        <begin position="1"/>
        <end position="20"/>
    </location>
</feature>
<organism evidence="3 4">
    <name type="scientific">Mortierella hygrophila</name>
    <dbReference type="NCBI Taxonomy" id="979708"/>
    <lineage>
        <taxon>Eukaryota</taxon>
        <taxon>Fungi</taxon>
        <taxon>Fungi incertae sedis</taxon>
        <taxon>Mucoromycota</taxon>
        <taxon>Mortierellomycotina</taxon>
        <taxon>Mortierellomycetes</taxon>
        <taxon>Mortierellales</taxon>
        <taxon>Mortierellaceae</taxon>
        <taxon>Mortierella</taxon>
    </lineage>
</organism>
<proteinExistence type="predicted"/>
<sequence>MRATTIFAASAAVLALGAQAQIKGQIASVDAADNYCFFLPPMVGGDIAENEDRAIAFCNKANSRAPGAKIFPTGFVLSSHWATGPGWVQITGQIDPAAYSLNPCDTGGQYDIKAPVGATCAGFNHFVNVIEPEIGVYGMRCCLEKADCDVSHSTYGVKRIYGDQWDFSGPRADGPLPLSLKCVNGTLPAGVTTGPATPAATTTGAPAAGSSSSAPVPVPAATSSSASAGAAASPDAKLAAGNKGTTTSGASSNNIAMAATAVVAAAFGLIMA</sequence>
<comment type="caution">
    <text evidence="3">The sequence shown here is derived from an EMBL/GenBank/DDBJ whole genome shotgun (WGS) entry which is preliminary data.</text>
</comment>
<evidence type="ECO:0000313" key="4">
    <source>
        <dbReference type="Proteomes" id="UP000723463"/>
    </source>
</evidence>
<name>A0A9P6K8N2_9FUNG</name>
<dbReference type="AlphaFoldDB" id="A0A9P6K8N2"/>
<evidence type="ECO:0000256" key="1">
    <source>
        <dbReference type="SAM" id="MobiDB-lite"/>
    </source>
</evidence>
<feature type="chain" id="PRO_5040331459" evidence="2">
    <location>
        <begin position="21"/>
        <end position="272"/>
    </location>
</feature>
<dbReference type="Proteomes" id="UP000723463">
    <property type="component" value="Unassembled WGS sequence"/>
</dbReference>
<feature type="region of interest" description="Disordered" evidence="1">
    <location>
        <begin position="194"/>
        <end position="227"/>
    </location>
</feature>
<evidence type="ECO:0000313" key="3">
    <source>
        <dbReference type="EMBL" id="KAF9551600.1"/>
    </source>
</evidence>
<dbReference type="EMBL" id="JAAAXW010000003">
    <property type="protein sequence ID" value="KAF9551600.1"/>
    <property type="molecule type" value="Genomic_DNA"/>
</dbReference>
<accession>A0A9P6K8N2</accession>
<protein>
    <submittedName>
        <fullName evidence="3">Uncharacterized protein</fullName>
    </submittedName>
</protein>